<dbReference type="SUPFAM" id="SSF49764">
    <property type="entry name" value="HSP20-like chaperones"/>
    <property type="match status" value="1"/>
</dbReference>
<dbReference type="RefSeq" id="WP_172648792.1">
    <property type="nucleotide sequence ID" value="NZ_JAFCLQ010000010.1"/>
</dbReference>
<feature type="domain" description="SHSP" evidence="3">
    <location>
        <begin position="54"/>
        <end position="165"/>
    </location>
</feature>
<dbReference type="CDD" id="cd06464">
    <property type="entry name" value="ACD_sHsps-like"/>
    <property type="match status" value="1"/>
</dbReference>
<dbReference type="Gene3D" id="2.60.40.790">
    <property type="match status" value="1"/>
</dbReference>
<dbReference type="PROSITE" id="PS01031">
    <property type="entry name" value="SHSP"/>
    <property type="match status" value="1"/>
</dbReference>
<sequence>MAIRDLVPWTKGQQLSTPREPFDPFLTLHREMNRLFDDAFRGFGSLGRLGNPLMEGQFTWPRLELSETDKAVTVSAELPGLSEKDVQVEIANGVLSIRGEKKADRSDESKFVSERYYGSFERQISLEGVEEDKAQADFKNGVLTVTLPKSEQSNRNVKRIAINTN</sequence>
<evidence type="ECO:0000313" key="4">
    <source>
        <dbReference type="EMBL" id="MBP1291261.1"/>
    </source>
</evidence>
<organism evidence="4 5">
    <name type="scientific">Bradyrhizobium elkanii</name>
    <dbReference type="NCBI Taxonomy" id="29448"/>
    <lineage>
        <taxon>Bacteria</taxon>
        <taxon>Pseudomonadati</taxon>
        <taxon>Pseudomonadota</taxon>
        <taxon>Alphaproteobacteria</taxon>
        <taxon>Hyphomicrobiales</taxon>
        <taxon>Nitrobacteraceae</taxon>
        <taxon>Bradyrhizobium</taxon>
    </lineage>
</organism>
<dbReference type="InterPro" id="IPR031107">
    <property type="entry name" value="Small_HSP"/>
</dbReference>
<dbReference type="InterPro" id="IPR008978">
    <property type="entry name" value="HSP20-like_chaperone"/>
</dbReference>
<protein>
    <submittedName>
        <fullName evidence="4">HSP20 family protein</fullName>
    </submittedName>
</protein>
<evidence type="ECO:0000313" key="5">
    <source>
        <dbReference type="Proteomes" id="UP000673383"/>
    </source>
</evidence>
<dbReference type="AlphaFoldDB" id="A0A8I2C3D6"/>
<accession>A0A8I2C3D6</accession>
<dbReference type="EMBL" id="JAFICZ010000001">
    <property type="protein sequence ID" value="MBP1291261.1"/>
    <property type="molecule type" value="Genomic_DNA"/>
</dbReference>
<evidence type="ECO:0000256" key="1">
    <source>
        <dbReference type="PROSITE-ProRule" id="PRU00285"/>
    </source>
</evidence>
<dbReference type="PANTHER" id="PTHR11527">
    <property type="entry name" value="HEAT-SHOCK PROTEIN 20 FAMILY MEMBER"/>
    <property type="match status" value="1"/>
</dbReference>
<evidence type="ECO:0000259" key="3">
    <source>
        <dbReference type="PROSITE" id="PS01031"/>
    </source>
</evidence>
<gene>
    <name evidence="4" type="ORF">JOH49_001014</name>
</gene>
<comment type="similarity">
    <text evidence="1 2">Belongs to the small heat shock protein (HSP20) family.</text>
</comment>
<dbReference type="InterPro" id="IPR002068">
    <property type="entry name" value="A-crystallin/Hsp20_dom"/>
</dbReference>
<comment type="caution">
    <text evidence="4">The sequence shown here is derived from an EMBL/GenBank/DDBJ whole genome shotgun (WGS) entry which is preliminary data.</text>
</comment>
<dbReference type="Pfam" id="PF00011">
    <property type="entry name" value="HSP20"/>
    <property type="match status" value="1"/>
</dbReference>
<dbReference type="Proteomes" id="UP000673383">
    <property type="component" value="Unassembled WGS sequence"/>
</dbReference>
<proteinExistence type="inferred from homology"/>
<name>A0A8I2C3D6_BRAEL</name>
<reference evidence="4" key="1">
    <citation type="submission" date="2021-02" db="EMBL/GenBank/DDBJ databases">
        <title>Genomic Encyclopedia of Type Strains, Phase IV (KMG-V): Genome sequencing to study the core and pangenomes of soil and plant-associated prokaryotes.</title>
        <authorList>
            <person name="Whitman W."/>
        </authorList>
    </citation>
    <scope>NUCLEOTIDE SEQUENCE</scope>
    <source>
        <strain evidence="4">USDA 406</strain>
    </source>
</reference>
<evidence type="ECO:0000256" key="2">
    <source>
        <dbReference type="RuleBase" id="RU003616"/>
    </source>
</evidence>